<protein>
    <submittedName>
        <fullName evidence="1">Uncharacterized protein</fullName>
    </submittedName>
</protein>
<gene>
    <name evidence="1" type="ORF">CAUJ_LOCUS5062</name>
</gene>
<proteinExistence type="predicted"/>
<comment type="caution">
    <text evidence="1">The sequence shown here is derived from an EMBL/GenBank/DDBJ whole genome shotgun (WGS) entry which is preliminary data.</text>
</comment>
<dbReference type="EMBL" id="CAJGYM010000010">
    <property type="protein sequence ID" value="CAD6189143.1"/>
    <property type="molecule type" value="Genomic_DNA"/>
</dbReference>
<organism evidence="1 2">
    <name type="scientific">Caenorhabditis auriculariae</name>
    <dbReference type="NCBI Taxonomy" id="2777116"/>
    <lineage>
        <taxon>Eukaryota</taxon>
        <taxon>Metazoa</taxon>
        <taxon>Ecdysozoa</taxon>
        <taxon>Nematoda</taxon>
        <taxon>Chromadorea</taxon>
        <taxon>Rhabditida</taxon>
        <taxon>Rhabditina</taxon>
        <taxon>Rhabditomorpha</taxon>
        <taxon>Rhabditoidea</taxon>
        <taxon>Rhabditidae</taxon>
        <taxon>Peloderinae</taxon>
        <taxon>Caenorhabditis</taxon>
    </lineage>
</organism>
<dbReference type="AlphaFoldDB" id="A0A8S1H1K9"/>
<name>A0A8S1H1K9_9PELO</name>
<reference evidence="1" key="1">
    <citation type="submission" date="2020-10" db="EMBL/GenBank/DDBJ databases">
        <authorList>
            <person name="Kikuchi T."/>
        </authorList>
    </citation>
    <scope>NUCLEOTIDE SEQUENCE</scope>
    <source>
        <strain evidence="1">NKZ352</strain>
    </source>
</reference>
<evidence type="ECO:0000313" key="1">
    <source>
        <dbReference type="EMBL" id="CAD6189143.1"/>
    </source>
</evidence>
<sequence>MQKHASRYWASMEMWNDPIEAIDNSGKAPNVKYTENVNVWMVGSCRSAGVPVEETMRRERTGGVGKRVTSQVYDERAAVQQKLMKRAQFGSFEKMRRKVLAEIIKTRATILPSGLAAGDGCFRTDVPKGHNPRRCTEFTTRTRRSPTVFSRLLRPFI</sequence>
<keyword evidence="2" id="KW-1185">Reference proteome</keyword>
<evidence type="ECO:0000313" key="2">
    <source>
        <dbReference type="Proteomes" id="UP000835052"/>
    </source>
</evidence>
<accession>A0A8S1H1K9</accession>
<dbReference type="Proteomes" id="UP000835052">
    <property type="component" value="Unassembled WGS sequence"/>
</dbReference>